<feature type="domain" description="DUF7136" evidence="1">
    <location>
        <begin position="45"/>
        <end position="235"/>
    </location>
</feature>
<sequence>MGDDFLPSSPAPFGAVTEAALVRECERVLDRQNFGRVLARACFTAGVLEIDVVFPRNETYAPREGFPIVFAFRNAHLTQASQNLALAGPGNEIELFDTNWTSHEPYFVYGFADLQAREGQFDLFWIVEWISCDLSGPESAVKVNTTEISQRSIDFTIKSGGQAVDLVADTANNGGTCAQPGAAISVTDETVWVPTKPAYSNEYGNVTCAVEISSAAAESIWASLTAHRCKHKDANDTSIDWPRDNAAERSALASVACLAVAFGALRYLPIITYNTKSWTLYLILSERSRLDGCIQRTSLVDWCQHCNPSSLPT</sequence>
<evidence type="ECO:0000259" key="1">
    <source>
        <dbReference type="Pfam" id="PF23584"/>
    </source>
</evidence>
<dbReference type="RefSeq" id="XP_062653557.1">
    <property type="nucleotide sequence ID" value="XM_062795076.1"/>
</dbReference>
<dbReference type="InterPro" id="IPR055560">
    <property type="entry name" value="DUF7136"/>
</dbReference>
<protein>
    <recommendedName>
        <fullName evidence="1">DUF7136 domain-containing protein</fullName>
    </recommendedName>
</protein>
<evidence type="ECO:0000313" key="2">
    <source>
        <dbReference type="EMBL" id="KAK4129786.1"/>
    </source>
</evidence>
<name>A0AAN6Z9F8_9PEZI</name>
<comment type="caution">
    <text evidence="2">The sequence shown here is derived from an EMBL/GenBank/DDBJ whole genome shotgun (WGS) entry which is preliminary data.</text>
</comment>
<dbReference type="Pfam" id="PF23584">
    <property type="entry name" value="DUF7136"/>
    <property type="match status" value="1"/>
</dbReference>
<dbReference type="AlphaFoldDB" id="A0AAN6Z9F8"/>
<reference evidence="2" key="2">
    <citation type="submission" date="2023-05" db="EMBL/GenBank/DDBJ databases">
        <authorList>
            <consortium name="Lawrence Berkeley National Laboratory"/>
            <person name="Steindorff A."/>
            <person name="Hensen N."/>
            <person name="Bonometti L."/>
            <person name="Westerberg I."/>
            <person name="Brannstrom I.O."/>
            <person name="Guillou S."/>
            <person name="Cros-Aarteil S."/>
            <person name="Calhoun S."/>
            <person name="Haridas S."/>
            <person name="Kuo A."/>
            <person name="Mondo S."/>
            <person name="Pangilinan J."/>
            <person name="Riley R."/>
            <person name="Labutti K."/>
            <person name="Andreopoulos B."/>
            <person name="Lipzen A."/>
            <person name="Chen C."/>
            <person name="Yanf M."/>
            <person name="Daum C."/>
            <person name="Ng V."/>
            <person name="Clum A."/>
            <person name="Ohm R."/>
            <person name="Martin F."/>
            <person name="Silar P."/>
            <person name="Natvig D."/>
            <person name="Lalanne C."/>
            <person name="Gautier V."/>
            <person name="Ament-Velasquez S.L."/>
            <person name="Kruys A."/>
            <person name="Hutchinson M.I."/>
            <person name="Powell A.J."/>
            <person name="Barry K."/>
            <person name="Miller A.N."/>
            <person name="Grigoriev I.V."/>
            <person name="Debuchy R."/>
            <person name="Gladieux P."/>
            <person name="Thoren M.H."/>
            <person name="Johannesson H."/>
        </authorList>
    </citation>
    <scope>NUCLEOTIDE SEQUENCE</scope>
    <source>
        <strain evidence="2">CBS 731.68</strain>
    </source>
</reference>
<dbReference type="EMBL" id="MU853223">
    <property type="protein sequence ID" value="KAK4129786.1"/>
    <property type="molecule type" value="Genomic_DNA"/>
</dbReference>
<proteinExistence type="predicted"/>
<evidence type="ECO:0000313" key="3">
    <source>
        <dbReference type="Proteomes" id="UP001302602"/>
    </source>
</evidence>
<accession>A0AAN6Z9F8</accession>
<organism evidence="2 3">
    <name type="scientific">Parathielavia appendiculata</name>
    <dbReference type="NCBI Taxonomy" id="2587402"/>
    <lineage>
        <taxon>Eukaryota</taxon>
        <taxon>Fungi</taxon>
        <taxon>Dikarya</taxon>
        <taxon>Ascomycota</taxon>
        <taxon>Pezizomycotina</taxon>
        <taxon>Sordariomycetes</taxon>
        <taxon>Sordariomycetidae</taxon>
        <taxon>Sordariales</taxon>
        <taxon>Chaetomiaceae</taxon>
        <taxon>Parathielavia</taxon>
    </lineage>
</organism>
<dbReference type="Proteomes" id="UP001302602">
    <property type="component" value="Unassembled WGS sequence"/>
</dbReference>
<dbReference type="GeneID" id="87831845"/>
<keyword evidence="3" id="KW-1185">Reference proteome</keyword>
<gene>
    <name evidence="2" type="ORF">N657DRAFT_661016</name>
</gene>
<reference evidence="2" key="1">
    <citation type="journal article" date="2023" name="Mol. Phylogenet. Evol.">
        <title>Genome-scale phylogeny and comparative genomics of the fungal order Sordariales.</title>
        <authorList>
            <person name="Hensen N."/>
            <person name="Bonometti L."/>
            <person name="Westerberg I."/>
            <person name="Brannstrom I.O."/>
            <person name="Guillou S."/>
            <person name="Cros-Aarteil S."/>
            <person name="Calhoun S."/>
            <person name="Haridas S."/>
            <person name="Kuo A."/>
            <person name="Mondo S."/>
            <person name="Pangilinan J."/>
            <person name="Riley R."/>
            <person name="LaButti K."/>
            <person name="Andreopoulos B."/>
            <person name="Lipzen A."/>
            <person name="Chen C."/>
            <person name="Yan M."/>
            <person name="Daum C."/>
            <person name="Ng V."/>
            <person name="Clum A."/>
            <person name="Steindorff A."/>
            <person name="Ohm R.A."/>
            <person name="Martin F."/>
            <person name="Silar P."/>
            <person name="Natvig D.O."/>
            <person name="Lalanne C."/>
            <person name="Gautier V."/>
            <person name="Ament-Velasquez S.L."/>
            <person name="Kruys A."/>
            <person name="Hutchinson M.I."/>
            <person name="Powell A.J."/>
            <person name="Barry K."/>
            <person name="Miller A.N."/>
            <person name="Grigoriev I.V."/>
            <person name="Debuchy R."/>
            <person name="Gladieux P."/>
            <person name="Hiltunen Thoren M."/>
            <person name="Johannesson H."/>
        </authorList>
    </citation>
    <scope>NUCLEOTIDE SEQUENCE</scope>
    <source>
        <strain evidence="2">CBS 731.68</strain>
    </source>
</reference>